<reference evidence="1 2" key="1">
    <citation type="submission" date="2016-10" db="EMBL/GenBank/DDBJ databases">
        <authorList>
            <person name="de Groot N.N."/>
        </authorList>
    </citation>
    <scope>NUCLEOTIDE SEQUENCE [LARGE SCALE GENOMIC DNA]</scope>
    <source>
        <strain evidence="1 2">CGMCC 1.10959</strain>
    </source>
</reference>
<proteinExistence type="predicted"/>
<dbReference type="AlphaFoldDB" id="A0A1I7EAE8"/>
<dbReference type="EMBL" id="FPAW01000055">
    <property type="protein sequence ID" value="SFU20936.1"/>
    <property type="molecule type" value="Genomic_DNA"/>
</dbReference>
<dbReference type="eggNOG" id="ENOG5030ETI">
    <property type="taxonomic scope" value="Bacteria"/>
</dbReference>
<dbReference type="Proteomes" id="UP000182466">
    <property type="component" value="Unassembled WGS sequence"/>
</dbReference>
<name>A0A1I7EAE8_9RHOB</name>
<organism evidence="1 2">
    <name type="scientific">Sedimentitalea nanhaiensis</name>
    <dbReference type="NCBI Taxonomy" id="999627"/>
    <lineage>
        <taxon>Bacteria</taxon>
        <taxon>Pseudomonadati</taxon>
        <taxon>Pseudomonadota</taxon>
        <taxon>Alphaproteobacteria</taxon>
        <taxon>Rhodobacterales</taxon>
        <taxon>Paracoccaceae</taxon>
        <taxon>Sedimentitalea</taxon>
    </lineage>
</organism>
<sequence length="233" mass="27403">MKIYLTEDEKRAISEIDQSAFDAEINDVLREEVATQLRSHQASSRVPYLASKLHYFEKALQEYRASKSAKKRERTFYDASKAGRDLSYALSSMKSRMVTEEQERQLFRVDDNIIWPLRFNRTFSVTVSFQWRQSLDDDWDYGRITFHHKVKERRDYSAPKPKRKPSAAQQAQDLQDALSRAWEHFVQLALYSVRDFFREGGDGRDIPDSFQAVPDKYSMGLNNFSLKFWKDGS</sequence>
<accession>A0A1I7EAE8</accession>
<evidence type="ECO:0000313" key="1">
    <source>
        <dbReference type="EMBL" id="SFU20936.1"/>
    </source>
</evidence>
<keyword evidence="2" id="KW-1185">Reference proteome</keyword>
<protein>
    <submittedName>
        <fullName evidence="1">Uncharacterized protein</fullName>
    </submittedName>
</protein>
<gene>
    <name evidence="1" type="ORF">SAMN05216236_1554</name>
</gene>
<evidence type="ECO:0000313" key="2">
    <source>
        <dbReference type="Proteomes" id="UP000182466"/>
    </source>
</evidence>